<evidence type="ECO:0000256" key="3">
    <source>
        <dbReference type="ARBA" id="ARBA00005582"/>
    </source>
</evidence>
<accession>A0AAN7SB97</accession>
<comment type="similarity">
    <text evidence="3">Belongs to the Nudix hydrolase family.</text>
</comment>
<keyword evidence="7" id="KW-0464">Manganese</keyword>
<proteinExistence type="inferred from homology"/>
<dbReference type="GO" id="GO:0016818">
    <property type="term" value="F:hydrolase activity, acting on acid anhydrides, in phosphorus-containing anhydrides"/>
    <property type="evidence" value="ECO:0007669"/>
    <property type="project" value="InterPro"/>
</dbReference>
<organism evidence="9 10">
    <name type="scientific">Aquatica leii</name>
    <dbReference type="NCBI Taxonomy" id="1421715"/>
    <lineage>
        <taxon>Eukaryota</taxon>
        <taxon>Metazoa</taxon>
        <taxon>Ecdysozoa</taxon>
        <taxon>Arthropoda</taxon>
        <taxon>Hexapoda</taxon>
        <taxon>Insecta</taxon>
        <taxon>Pterygota</taxon>
        <taxon>Neoptera</taxon>
        <taxon>Endopterygota</taxon>
        <taxon>Coleoptera</taxon>
        <taxon>Polyphaga</taxon>
        <taxon>Elateriformia</taxon>
        <taxon>Elateroidea</taxon>
        <taxon>Lampyridae</taxon>
        <taxon>Luciolinae</taxon>
        <taxon>Aquatica</taxon>
    </lineage>
</organism>
<name>A0AAN7SB97_9COLE</name>
<dbReference type="GO" id="GO:0005739">
    <property type="term" value="C:mitochondrion"/>
    <property type="evidence" value="ECO:0007669"/>
    <property type="project" value="TreeGrafter"/>
</dbReference>
<dbReference type="PROSITE" id="PS51462">
    <property type="entry name" value="NUDIX"/>
    <property type="match status" value="1"/>
</dbReference>
<reference evidence="10" key="1">
    <citation type="submission" date="2023-01" db="EMBL/GenBank/DDBJ databases">
        <title>Key to firefly adult light organ development and bioluminescence: homeobox transcription factors regulate luciferase expression and transportation to peroxisome.</title>
        <authorList>
            <person name="Fu X."/>
        </authorList>
    </citation>
    <scope>NUCLEOTIDE SEQUENCE [LARGE SCALE GENOMIC DNA]</scope>
</reference>
<evidence type="ECO:0000256" key="5">
    <source>
        <dbReference type="ARBA" id="ARBA00022801"/>
    </source>
</evidence>
<keyword evidence="10" id="KW-1185">Reference proteome</keyword>
<dbReference type="InterPro" id="IPR039121">
    <property type="entry name" value="NUDT19"/>
</dbReference>
<evidence type="ECO:0000313" key="10">
    <source>
        <dbReference type="Proteomes" id="UP001353858"/>
    </source>
</evidence>
<comment type="cofactor">
    <cofactor evidence="1">
        <name>Mn(2+)</name>
        <dbReference type="ChEBI" id="CHEBI:29035"/>
    </cofactor>
</comment>
<dbReference type="CDD" id="cd18870">
    <property type="entry name" value="NUDIX_AcylCoAdiphos_Nudt19"/>
    <property type="match status" value="1"/>
</dbReference>
<keyword evidence="6" id="KW-0460">Magnesium</keyword>
<dbReference type="GO" id="GO:0046872">
    <property type="term" value="F:metal ion binding"/>
    <property type="evidence" value="ECO:0007669"/>
    <property type="project" value="UniProtKB-KW"/>
</dbReference>
<dbReference type="Proteomes" id="UP001353858">
    <property type="component" value="Unassembled WGS sequence"/>
</dbReference>
<dbReference type="SUPFAM" id="SSF55811">
    <property type="entry name" value="Nudix"/>
    <property type="match status" value="1"/>
</dbReference>
<keyword evidence="5" id="KW-0378">Hydrolase</keyword>
<evidence type="ECO:0000256" key="7">
    <source>
        <dbReference type="ARBA" id="ARBA00023211"/>
    </source>
</evidence>
<comment type="cofactor">
    <cofactor evidence="2">
        <name>Mg(2+)</name>
        <dbReference type="ChEBI" id="CHEBI:18420"/>
    </cofactor>
</comment>
<keyword evidence="4" id="KW-0479">Metal-binding</keyword>
<dbReference type="PANTHER" id="PTHR12318">
    <property type="entry name" value="TESTOSTERONE-REGULATED PROTEIN RP2"/>
    <property type="match status" value="1"/>
</dbReference>
<dbReference type="PANTHER" id="PTHR12318:SF0">
    <property type="entry name" value="ACYL-COENZYME A DIPHOSPHATASE NUDT19"/>
    <property type="match status" value="1"/>
</dbReference>
<evidence type="ECO:0000256" key="6">
    <source>
        <dbReference type="ARBA" id="ARBA00022842"/>
    </source>
</evidence>
<dbReference type="InterPro" id="IPR000086">
    <property type="entry name" value="NUDIX_hydrolase_dom"/>
</dbReference>
<dbReference type="Gene3D" id="3.90.79.10">
    <property type="entry name" value="Nucleoside Triphosphate Pyrophosphohydrolase"/>
    <property type="match status" value="1"/>
</dbReference>
<gene>
    <name evidence="9" type="ORF">RN001_016343</name>
</gene>
<evidence type="ECO:0000256" key="1">
    <source>
        <dbReference type="ARBA" id="ARBA00001936"/>
    </source>
</evidence>
<dbReference type="InterPro" id="IPR015797">
    <property type="entry name" value="NUDIX_hydrolase-like_dom_sf"/>
</dbReference>
<dbReference type="AlphaFoldDB" id="A0AAN7SB97"/>
<evidence type="ECO:0000313" key="9">
    <source>
        <dbReference type="EMBL" id="KAK4872219.1"/>
    </source>
</evidence>
<comment type="caution">
    <text evidence="9">The sequence shown here is derived from an EMBL/GenBank/DDBJ whole genome shotgun (WGS) entry which is preliminary data.</text>
</comment>
<feature type="domain" description="Nudix hydrolase" evidence="8">
    <location>
        <begin position="7"/>
        <end position="239"/>
    </location>
</feature>
<evidence type="ECO:0000256" key="4">
    <source>
        <dbReference type="ARBA" id="ARBA00022723"/>
    </source>
</evidence>
<protein>
    <recommendedName>
        <fullName evidence="8">Nudix hydrolase domain-containing protein</fullName>
    </recommendedName>
</protein>
<sequence>MEEYKKHWNKSASIIVTAKDDTHPGSSFNYKILTLERLEKSSSYPGATVFPGGIIEKADASEDWLELYKSFGFNIDSFNSINPKENRPRIFTALDSQVPSYLSIRIAAIRETFEETGILLCRSSKVRCEENTLWVNFILPDDLVEWQNKVSNDAREFIKFCARFAMYPDVWSLHEWSNWCSPPNMSKRFDVMIFIAACLEIPFTSMNVHEASRLCWATPQEYLQQYREEKALLLLPQFYEISRLKVFCHIEDLAKFARERACYGTQTFTSHRIFSEDVICSILPGDDLYPPTVDFVNCQDIYLKSIPESKVQHRMYISSIFRLYVVVKNYKPTCNHIAPLSSQM</sequence>
<evidence type="ECO:0000256" key="2">
    <source>
        <dbReference type="ARBA" id="ARBA00001946"/>
    </source>
</evidence>
<dbReference type="EMBL" id="JARPUR010000008">
    <property type="protein sequence ID" value="KAK4872219.1"/>
    <property type="molecule type" value="Genomic_DNA"/>
</dbReference>
<evidence type="ECO:0000259" key="8">
    <source>
        <dbReference type="PROSITE" id="PS51462"/>
    </source>
</evidence>